<keyword evidence="5" id="KW-1185">Reference proteome</keyword>
<dbReference type="InterPro" id="IPR013767">
    <property type="entry name" value="PAS_fold"/>
</dbReference>
<dbReference type="SMART" id="SM00091">
    <property type="entry name" value="PAS"/>
    <property type="match status" value="1"/>
</dbReference>
<accession>A0ABT0WID7</accession>
<gene>
    <name evidence="4" type="ORF">NDK43_30240</name>
</gene>
<dbReference type="InterPro" id="IPR000014">
    <property type="entry name" value="PAS"/>
</dbReference>
<dbReference type="Gene3D" id="3.30.70.270">
    <property type="match status" value="1"/>
</dbReference>
<dbReference type="Pfam" id="PF13426">
    <property type="entry name" value="PAS_9"/>
    <property type="match status" value="1"/>
</dbReference>
<organism evidence="4 5">
    <name type="scientific">Neobacillus pocheonensis</name>
    <dbReference type="NCBI Taxonomy" id="363869"/>
    <lineage>
        <taxon>Bacteria</taxon>
        <taxon>Bacillati</taxon>
        <taxon>Bacillota</taxon>
        <taxon>Bacilli</taxon>
        <taxon>Bacillales</taxon>
        <taxon>Bacillaceae</taxon>
        <taxon>Neobacillus</taxon>
    </lineage>
</organism>
<evidence type="ECO:0000313" key="4">
    <source>
        <dbReference type="EMBL" id="MCM2535775.1"/>
    </source>
</evidence>
<dbReference type="PROSITE" id="PS50112">
    <property type="entry name" value="PAS"/>
    <property type="match status" value="1"/>
</dbReference>
<protein>
    <submittedName>
        <fullName evidence="4">PAS domain S-box protein</fullName>
    </submittedName>
</protein>
<dbReference type="InterPro" id="IPR043128">
    <property type="entry name" value="Rev_trsase/Diguanyl_cyclase"/>
</dbReference>
<comment type="caution">
    <text evidence="4">The sequence shown here is derived from an EMBL/GenBank/DDBJ whole genome shotgun (WGS) entry which is preliminary data.</text>
</comment>
<dbReference type="PANTHER" id="PTHR44757:SF2">
    <property type="entry name" value="BIOFILM ARCHITECTURE MAINTENANCE PROTEIN MBAA"/>
    <property type="match status" value="1"/>
</dbReference>
<evidence type="ECO:0000259" key="1">
    <source>
        <dbReference type="PROSITE" id="PS50112"/>
    </source>
</evidence>
<dbReference type="PANTHER" id="PTHR44757">
    <property type="entry name" value="DIGUANYLATE CYCLASE DGCP"/>
    <property type="match status" value="1"/>
</dbReference>
<feature type="domain" description="PAC" evidence="2">
    <location>
        <begin position="56"/>
        <end position="106"/>
    </location>
</feature>
<dbReference type="InterPro" id="IPR000700">
    <property type="entry name" value="PAS-assoc_C"/>
</dbReference>
<dbReference type="InterPro" id="IPR000160">
    <property type="entry name" value="GGDEF_dom"/>
</dbReference>
<evidence type="ECO:0000259" key="3">
    <source>
        <dbReference type="PROSITE" id="PS50887"/>
    </source>
</evidence>
<dbReference type="CDD" id="cd01949">
    <property type="entry name" value="GGDEF"/>
    <property type="match status" value="1"/>
</dbReference>
<dbReference type="NCBIfam" id="TIGR00254">
    <property type="entry name" value="GGDEF"/>
    <property type="match status" value="1"/>
</dbReference>
<dbReference type="Pfam" id="PF00990">
    <property type="entry name" value="GGDEF"/>
    <property type="match status" value="1"/>
</dbReference>
<dbReference type="NCBIfam" id="TIGR00229">
    <property type="entry name" value="sensory_box"/>
    <property type="match status" value="2"/>
</dbReference>
<feature type="domain" description="PAC" evidence="2">
    <location>
        <begin position="181"/>
        <end position="231"/>
    </location>
</feature>
<dbReference type="PROSITE" id="PS50887">
    <property type="entry name" value="GGDEF"/>
    <property type="match status" value="1"/>
</dbReference>
<sequence>MLITTWNEGAEKIFGYPKEEAIGKNIELIIPDHYKEVHNSGVERYLSTGIAKILGKTLELEGMRKDGEIIPIELSINNWAMGGVLFFSSIIRDISDRKQAEDALKESEERYRKLIELSPDGLCVYQNNKIVYANDKSAALIGLNNAVELIGRESLEFLSSEKNDEVQQFIHQLYREQETYVKFEAPLVSVNGENIIVEASASLIQYNGKLAIMTTFRDISERKKVEQQLKEANELLERLSNIDGLTGIPNRRYFDEMFELEWKVAARHSAPLSILLCDVDYFKAYNDTYGHQAGDYCLTEIASSFSKVLKGERFRS</sequence>
<reference evidence="4 5" key="1">
    <citation type="submission" date="2022-06" db="EMBL/GenBank/DDBJ databases">
        <authorList>
            <person name="Jeon C.O."/>
        </authorList>
    </citation>
    <scope>NUCLEOTIDE SEQUENCE [LARGE SCALE GENOMIC DNA]</scope>
    <source>
        <strain evidence="4 5">KCTC 13943</strain>
    </source>
</reference>
<dbReference type="Pfam" id="PF00989">
    <property type="entry name" value="PAS"/>
    <property type="match status" value="1"/>
</dbReference>
<dbReference type="InterPro" id="IPR035965">
    <property type="entry name" value="PAS-like_dom_sf"/>
</dbReference>
<dbReference type="InterPro" id="IPR001610">
    <property type="entry name" value="PAC"/>
</dbReference>
<name>A0ABT0WID7_9BACI</name>
<dbReference type="EMBL" id="JAMQCR010000003">
    <property type="protein sequence ID" value="MCM2535775.1"/>
    <property type="molecule type" value="Genomic_DNA"/>
</dbReference>
<evidence type="ECO:0000313" key="5">
    <source>
        <dbReference type="Proteomes" id="UP001523262"/>
    </source>
</evidence>
<feature type="domain" description="GGDEF" evidence="3">
    <location>
        <begin position="270"/>
        <end position="316"/>
    </location>
</feature>
<dbReference type="SUPFAM" id="SSF55073">
    <property type="entry name" value="Nucleotide cyclase"/>
    <property type="match status" value="1"/>
</dbReference>
<dbReference type="InterPro" id="IPR029787">
    <property type="entry name" value="Nucleotide_cyclase"/>
</dbReference>
<proteinExistence type="predicted"/>
<dbReference type="SMART" id="SM00086">
    <property type="entry name" value="PAC"/>
    <property type="match status" value="2"/>
</dbReference>
<dbReference type="PROSITE" id="PS50113">
    <property type="entry name" value="PAC"/>
    <property type="match status" value="2"/>
</dbReference>
<feature type="domain" description="PAS" evidence="1">
    <location>
        <begin position="1"/>
        <end position="49"/>
    </location>
</feature>
<dbReference type="InterPro" id="IPR052155">
    <property type="entry name" value="Biofilm_reg_signaling"/>
</dbReference>
<dbReference type="SUPFAM" id="SSF55785">
    <property type="entry name" value="PYP-like sensor domain (PAS domain)"/>
    <property type="match status" value="2"/>
</dbReference>
<dbReference type="CDD" id="cd00130">
    <property type="entry name" value="PAS"/>
    <property type="match status" value="2"/>
</dbReference>
<dbReference type="Proteomes" id="UP001523262">
    <property type="component" value="Unassembled WGS sequence"/>
</dbReference>
<dbReference type="Gene3D" id="3.30.450.20">
    <property type="entry name" value="PAS domain"/>
    <property type="match status" value="2"/>
</dbReference>
<dbReference type="SMART" id="SM00267">
    <property type="entry name" value="GGDEF"/>
    <property type="match status" value="1"/>
</dbReference>
<evidence type="ECO:0000259" key="2">
    <source>
        <dbReference type="PROSITE" id="PS50113"/>
    </source>
</evidence>